<organism evidence="1 2">
    <name type="scientific">Caerostris darwini</name>
    <dbReference type="NCBI Taxonomy" id="1538125"/>
    <lineage>
        <taxon>Eukaryota</taxon>
        <taxon>Metazoa</taxon>
        <taxon>Ecdysozoa</taxon>
        <taxon>Arthropoda</taxon>
        <taxon>Chelicerata</taxon>
        <taxon>Arachnida</taxon>
        <taxon>Araneae</taxon>
        <taxon>Araneomorphae</taxon>
        <taxon>Entelegynae</taxon>
        <taxon>Araneoidea</taxon>
        <taxon>Araneidae</taxon>
        <taxon>Caerostris</taxon>
    </lineage>
</organism>
<evidence type="ECO:0000313" key="2">
    <source>
        <dbReference type="Proteomes" id="UP001054837"/>
    </source>
</evidence>
<evidence type="ECO:0000313" key="1">
    <source>
        <dbReference type="EMBL" id="GIY72077.1"/>
    </source>
</evidence>
<gene>
    <name evidence="1" type="ORF">CDAR_502591</name>
</gene>
<dbReference type="AlphaFoldDB" id="A0AAV4VP43"/>
<keyword evidence="2" id="KW-1185">Reference proteome</keyword>
<name>A0AAV4VP43_9ARAC</name>
<dbReference type="Proteomes" id="UP001054837">
    <property type="component" value="Unassembled WGS sequence"/>
</dbReference>
<comment type="caution">
    <text evidence="1">The sequence shown here is derived from an EMBL/GenBank/DDBJ whole genome shotgun (WGS) entry which is preliminary data.</text>
</comment>
<dbReference type="EMBL" id="BPLQ01013440">
    <property type="protein sequence ID" value="GIY72077.1"/>
    <property type="molecule type" value="Genomic_DNA"/>
</dbReference>
<accession>A0AAV4VP43</accession>
<protein>
    <submittedName>
        <fullName evidence="1">Uncharacterized protein</fullName>
    </submittedName>
</protein>
<reference evidence="1 2" key="1">
    <citation type="submission" date="2021-06" db="EMBL/GenBank/DDBJ databases">
        <title>Caerostris darwini draft genome.</title>
        <authorList>
            <person name="Kono N."/>
            <person name="Arakawa K."/>
        </authorList>
    </citation>
    <scope>NUCLEOTIDE SEQUENCE [LARGE SCALE GENOMIC DNA]</scope>
</reference>
<proteinExistence type="predicted"/>
<sequence length="242" mass="27526">MGVLTGHIDEFRWCSYFPVHQEKDSERESSRGTERKLHFGFGGVLRENCRQDFMGNLSQNYSNSVPESWWLSSSPELSDGGLTGHIDEFRWCSYSPVHQKKPLEKVLVGPRENCIFGFGGSTGKLQASILWEIYSETIPILFQRVGGLAALQIAQELSDGDLTGHIDEFRWCCYFPVHQKKDSQRESSRGTVRKLHFSFGGSTTRKLHSRILWKIYPETIPILLQRVGGLAVLQVKISAFKD</sequence>